<evidence type="ECO:0000256" key="5">
    <source>
        <dbReference type="ARBA" id="ARBA00022984"/>
    </source>
</evidence>
<dbReference type="PROSITE" id="PS52029">
    <property type="entry name" value="LD_TPASE"/>
    <property type="match status" value="1"/>
</dbReference>
<dbReference type="Pfam" id="PF03734">
    <property type="entry name" value="YkuD"/>
    <property type="match status" value="1"/>
</dbReference>
<comment type="caution">
    <text evidence="10">The sequence shown here is derived from an EMBL/GenBank/DDBJ whole genome shotgun (WGS) entry which is preliminary data.</text>
</comment>
<comment type="pathway">
    <text evidence="1 7">Cell wall biogenesis; peptidoglycan biosynthesis.</text>
</comment>
<proteinExistence type="inferred from homology"/>
<keyword evidence="8" id="KW-1133">Transmembrane helix</keyword>
<dbReference type="InterPro" id="IPR005490">
    <property type="entry name" value="LD_TPept_cat_dom"/>
</dbReference>
<feature type="active site" description="Proton donor/acceptor" evidence="7">
    <location>
        <position position="136"/>
    </location>
</feature>
<dbReference type="Gene3D" id="2.40.440.10">
    <property type="entry name" value="L,D-transpeptidase catalytic domain-like"/>
    <property type="match status" value="1"/>
</dbReference>
<feature type="domain" description="L,D-TPase catalytic" evidence="9">
    <location>
        <begin position="46"/>
        <end position="180"/>
    </location>
</feature>
<reference evidence="10 11" key="1">
    <citation type="submission" date="2022-10" db="EMBL/GenBank/DDBJ databases">
        <title>Defluviimonas sp. nov., isolated from ocean surface sediments.</title>
        <authorList>
            <person name="He W."/>
            <person name="Wang L."/>
            <person name="Zhang D.-F."/>
        </authorList>
    </citation>
    <scope>NUCLEOTIDE SEQUENCE [LARGE SCALE GENOMIC DNA]</scope>
    <source>
        <strain evidence="10 11">WL0050</strain>
    </source>
</reference>
<dbReference type="EMBL" id="JAOWKZ010000004">
    <property type="protein sequence ID" value="MCV2874017.1"/>
    <property type="molecule type" value="Genomic_DNA"/>
</dbReference>
<evidence type="ECO:0000256" key="1">
    <source>
        <dbReference type="ARBA" id="ARBA00004752"/>
    </source>
</evidence>
<evidence type="ECO:0000256" key="8">
    <source>
        <dbReference type="SAM" id="Phobius"/>
    </source>
</evidence>
<keyword evidence="6 7" id="KW-0961">Cell wall biogenesis/degradation</keyword>
<keyword evidence="5 7" id="KW-0573">Peptidoglycan synthesis</keyword>
<gene>
    <name evidence="10" type="ORF">OEZ71_17105</name>
</gene>
<evidence type="ECO:0000259" key="9">
    <source>
        <dbReference type="PROSITE" id="PS52029"/>
    </source>
</evidence>
<keyword evidence="11" id="KW-1185">Reference proteome</keyword>
<evidence type="ECO:0000256" key="7">
    <source>
        <dbReference type="PROSITE-ProRule" id="PRU01373"/>
    </source>
</evidence>
<dbReference type="CDD" id="cd16913">
    <property type="entry name" value="YkuD_like"/>
    <property type="match status" value="1"/>
</dbReference>
<dbReference type="Proteomes" id="UP001652564">
    <property type="component" value="Unassembled WGS sequence"/>
</dbReference>
<evidence type="ECO:0000313" key="11">
    <source>
        <dbReference type="Proteomes" id="UP001652564"/>
    </source>
</evidence>
<keyword evidence="3" id="KW-0808">Transferase</keyword>
<keyword evidence="8" id="KW-0472">Membrane</keyword>
<evidence type="ECO:0000256" key="3">
    <source>
        <dbReference type="ARBA" id="ARBA00022679"/>
    </source>
</evidence>
<evidence type="ECO:0000256" key="4">
    <source>
        <dbReference type="ARBA" id="ARBA00022960"/>
    </source>
</evidence>
<sequence>MRFLRRLFQLTILTIALGLGMLALYQYRFPAPLPPAPLPPLTVQIDRILIEKAARQLTVFRDGVALRTYPVALGFAPEGDKVRQGDGRTPEGTFRIDRRNAESKFHLSLGINYPQADDLIRASAGGYSPGGDIFIHGQPNAFYGKATLRHDWTEGCIAVSDTEIEELWRITRIGTEVEIRP</sequence>
<keyword evidence="4 7" id="KW-0133">Cell shape</keyword>
<evidence type="ECO:0000256" key="6">
    <source>
        <dbReference type="ARBA" id="ARBA00023316"/>
    </source>
</evidence>
<dbReference type="PANTHER" id="PTHR36699">
    <property type="entry name" value="LD-TRANSPEPTIDASE"/>
    <property type="match status" value="1"/>
</dbReference>
<organism evidence="10 11">
    <name type="scientific">Albidovulum litorale</name>
    <dbReference type="NCBI Taxonomy" id="2984134"/>
    <lineage>
        <taxon>Bacteria</taxon>
        <taxon>Pseudomonadati</taxon>
        <taxon>Pseudomonadota</taxon>
        <taxon>Alphaproteobacteria</taxon>
        <taxon>Rhodobacterales</taxon>
        <taxon>Paracoccaceae</taxon>
        <taxon>Albidovulum</taxon>
    </lineage>
</organism>
<comment type="similarity">
    <text evidence="2">Belongs to the YkuD family.</text>
</comment>
<dbReference type="PANTHER" id="PTHR36699:SF1">
    <property type="entry name" value="L,D-TRANSPEPTIDASE YAFK-RELATED"/>
    <property type="match status" value="1"/>
</dbReference>
<feature type="active site" description="Nucleophile" evidence="7">
    <location>
        <position position="156"/>
    </location>
</feature>
<dbReference type="InterPro" id="IPR038063">
    <property type="entry name" value="Transpep_catalytic_dom"/>
</dbReference>
<name>A0ABT2ZSB7_9RHOB</name>
<dbReference type="SUPFAM" id="SSF141523">
    <property type="entry name" value="L,D-transpeptidase catalytic domain-like"/>
    <property type="match status" value="1"/>
</dbReference>
<evidence type="ECO:0000313" key="10">
    <source>
        <dbReference type="EMBL" id="MCV2874017.1"/>
    </source>
</evidence>
<evidence type="ECO:0000256" key="2">
    <source>
        <dbReference type="ARBA" id="ARBA00005992"/>
    </source>
</evidence>
<keyword evidence="8" id="KW-0812">Transmembrane</keyword>
<feature type="transmembrane region" description="Helical" evidence="8">
    <location>
        <begin position="7"/>
        <end position="27"/>
    </location>
</feature>
<protein>
    <submittedName>
        <fullName evidence="10">L,D-transpeptidase</fullName>
    </submittedName>
</protein>
<accession>A0ABT2ZSB7</accession>
<dbReference type="RefSeq" id="WP_263741270.1">
    <property type="nucleotide sequence ID" value="NZ_JAOWKZ010000004.1"/>
</dbReference>